<reference evidence="1 2" key="1">
    <citation type="submission" date="2020-08" db="EMBL/GenBank/DDBJ databases">
        <authorList>
            <person name="Hejnol A."/>
        </authorList>
    </citation>
    <scope>NUCLEOTIDE SEQUENCE [LARGE SCALE GENOMIC DNA]</scope>
</reference>
<dbReference type="EMBL" id="CAJFCJ010000017">
    <property type="protein sequence ID" value="CAD5122525.1"/>
    <property type="molecule type" value="Genomic_DNA"/>
</dbReference>
<evidence type="ECO:0000313" key="2">
    <source>
        <dbReference type="Proteomes" id="UP000549394"/>
    </source>
</evidence>
<sequence>MSFRTLKFVNYIKHTKNFPTRAFSSRHSLCPDLVRPDDRHLAIIGNKWKLQSSPLFIGDFEPSGGSFQTRSLISRCEDARFAIWGGSLTMNKIHPLLKRKKSLSLNRSDVLLLLVSQKVEILRPFYEELLLHQPIYTMSEFTNCSKKSFSMKNILYKEEGNIELGSVEVLILIADKVSRRVIDLPESYVKDFEGLGLSLQEKGPPRVPLPEVPADAFDHTIKTQYRHTDFYRHVNNKECISWAYDGLYESGVDPGTLKVKQIEVQNLKELDSHQIVTQKVWINKKENLINAIITYENKPVTYTKLMYY</sequence>
<dbReference type="PANTHER" id="PTHR34487">
    <property type="entry name" value="ACYL-ACP THIOESTERASE"/>
    <property type="match status" value="1"/>
</dbReference>
<name>A0A7I8W1V6_9ANNE</name>
<dbReference type="Proteomes" id="UP000549394">
    <property type="component" value="Unassembled WGS sequence"/>
</dbReference>
<dbReference type="Gene3D" id="3.10.129.10">
    <property type="entry name" value="Hotdog Thioesterase"/>
    <property type="match status" value="1"/>
</dbReference>
<keyword evidence="2" id="KW-1185">Reference proteome</keyword>
<accession>A0A7I8W1V6</accession>
<dbReference type="OrthoDB" id="5975054at2759"/>
<proteinExistence type="predicted"/>
<comment type="caution">
    <text evidence="1">The sequence shown here is derived from an EMBL/GenBank/DDBJ whole genome shotgun (WGS) entry which is preliminary data.</text>
</comment>
<evidence type="ECO:0000313" key="1">
    <source>
        <dbReference type="EMBL" id="CAD5122525.1"/>
    </source>
</evidence>
<dbReference type="PANTHER" id="PTHR34487:SF1">
    <property type="entry name" value="ACYL-ACP THIOESTERASE"/>
    <property type="match status" value="1"/>
</dbReference>
<gene>
    <name evidence="1" type="ORF">DGYR_LOCUS10326</name>
</gene>
<dbReference type="InterPro" id="IPR029069">
    <property type="entry name" value="HotDog_dom_sf"/>
</dbReference>
<dbReference type="AlphaFoldDB" id="A0A7I8W1V6"/>
<organism evidence="1 2">
    <name type="scientific">Dimorphilus gyrociliatus</name>
    <dbReference type="NCBI Taxonomy" id="2664684"/>
    <lineage>
        <taxon>Eukaryota</taxon>
        <taxon>Metazoa</taxon>
        <taxon>Spiralia</taxon>
        <taxon>Lophotrochozoa</taxon>
        <taxon>Annelida</taxon>
        <taxon>Polychaeta</taxon>
        <taxon>Polychaeta incertae sedis</taxon>
        <taxon>Dinophilidae</taxon>
        <taxon>Dimorphilus</taxon>
    </lineage>
</organism>
<dbReference type="SUPFAM" id="SSF54637">
    <property type="entry name" value="Thioesterase/thiol ester dehydrase-isomerase"/>
    <property type="match status" value="1"/>
</dbReference>
<protein>
    <submittedName>
        <fullName evidence="1">DgyrCDS10944</fullName>
    </submittedName>
</protein>